<dbReference type="Pfam" id="PF04116">
    <property type="entry name" value="FA_hydroxylase"/>
    <property type="match status" value="1"/>
</dbReference>
<gene>
    <name evidence="6" type="ORF">K402DRAFT_371157</name>
</gene>
<comment type="subcellular location">
    <subcellularLocation>
        <location evidence="1">Membrane</location>
    </subcellularLocation>
</comment>
<evidence type="ECO:0000256" key="2">
    <source>
        <dbReference type="ARBA" id="ARBA00022692"/>
    </source>
</evidence>
<dbReference type="InterPro" id="IPR006694">
    <property type="entry name" value="Fatty_acid_hydroxylase"/>
</dbReference>
<dbReference type="Proteomes" id="UP000800041">
    <property type="component" value="Unassembled WGS sequence"/>
</dbReference>
<protein>
    <recommendedName>
        <fullName evidence="5">Fatty acid hydroxylase domain-containing protein</fullName>
    </recommendedName>
</protein>
<keyword evidence="3" id="KW-1133">Transmembrane helix</keyword>
<evidence type="ECO:0000256" key="1">
    <source>
        <dbReference type="ARBA" id="ARBA00004370"/>
    </source>
</evidence>
<evidence type="ECO:0000313" key="7">
    <source>
        <dbReference type="Proteomes" id="UP000800041"/>
    </source>
</evidence>
<evidence type="ECO:0000256" key="3">
    <source>
        <dbReference type="ARBA" id="ARBA00022989"/>
    </source>
</evidence>
<evidence type="ECO:0000256" key="4">
    <source>
        <dbReference type="ARBA" id="ARBA00023136"/>
    </source>
</evidence>
<dbReference type="PANTHER" id="PTHR11863">
    <property type="entry name" value="STEROL DESATURASE"/>
    <property type="match status" value="1"/>
</dbReference>
<dbReference type="InterPro" id="IPR050307">
    <property type="entry name" value="Sterol_Desaturase_Related"/>
</dbReference>
<organism evidence="6 7">
    <name type="scientific">Aulographum hederae CBS 113979</name>
    <dbReference type="NCBI Taxonomy" id="1176131"/>
    <lineage>
        <taxon>Eukaryota</taxon>
        <taxon>Fungi</taxon>
        <taxon>Dikarya</taxon>
        <taxon>Ascomycota</taxon>
        <taxon>Pezizomycotina</taxon>
        <taxon>Dothideomycetes</taxon>
        <taxon>Pleosporomycetidae</taxon>
        <taxon>Aulographales</taxon>
        <taxon>Aulographaceae</taxon>
    </lineage>
</organism>
<keyword evidence="7" id="KW-1185">Reference proteome</keyword>
<reference evidence="6" key="1">
    <citation type="journal article" date="2020" name="Stud. Mycol.">
        <title>101 Dothideomycetes genomes: a test case for predicting lifestyles and emergence of pathogens.</title>
        <authorList>
            <person name="Haridas S."/>
            <person name="Albert R."/>
            <person name="Binder M."/>
            <person name="Bloem J."/>
            <person name="Labutti K."/>
            <person name="Salamov A."/>
            <person name="Andreopoulos B."/>
            <person name="Baker S."/>
            <person name="Barry K."/>
            <person name="Bills G."/>
            <person name="Bluhm B."/>
            <person name="Cannon C."/>
            <person name="Castanera R."/>
            <person name="Culley D."/>
            <person name="Daum C."/>
            <person name="Ezra D."/>
            <person name="Gonzalez J."/>
            <person name="Henrissat B."/>
            <person name="Kuo A."/>
            <person name="Liang C."/>
            <person name="Lipzen A."/>
            <person name="Lutzoni F."/>
            <person name="Magnuson J."/>
            <person name="Mondo S."/>
            <person name="Nolan M."/>
            <person name="Ohm R."/>
            <person name="Pangilinan J."/>
            <person name="Park H.-J."/>
            <person name="Ramirez L."/>
            <person name="Alfaro M."/>
            <person name="Sun H."/>
            <person name="Tritt A."/>
            <person name="Yoshinaga Y."/>
            <person name="Zwiers L.-H."/>
            <person name="Turgeon B."/>
            <person name="Goodwin S."/>
            <person name="Spatafora J."/>
            <person name="Crous P."/>
            <person name="Grigoriev I."/>
        </authorList>
    </citation>
    <scope>NUCLEOTIDE SEQUENCE</scope>
    <source>
        <strain evidence="6">CBS 113979</strain>
    </source>
</reference>
<keyword evidence="4" id="KW-0472">Membrane</keyword>
<dbReference type="GO" id="GO:0005506">
    <property type="term" value="F:iron ion binding"/>
    <property type="evidence" value="ECO:0007669"/>
    <property type="project" value="InterPro"/>
</dbReference>
<dbReference type="GO" id="GO:0016020">
    <property type="term" value="C:membrane"/>
    <property type="evidence" value="ECO:0007669"/>
    <property type="project" value="UniProtKB-SubCell"/>
</dbReference>
<dbReference type="GO" id="GO:0016491">
    <property type="term" value="F:oxidoreductase activity"/>
    <property type="evidence" value="ECO:0007669"/>
    <property type="project" value="InterPro"/>
</dbReference>
<dbReference type="OrthoDB" id="3629789at2759"/>
<dbReference type="AlphaFoldDB" id="A0A6G1HAQ4"/>
<keyword evidence="2" id="KW-0812">Transmembrane</keyword>
<sequence length="345" mass="39357">MSFMGISDAKWAVVSPAVTYWGMCAFYEIVERLDLFRKHRIYPSEEECKRNLAKKGDVIRHVLTYNAIQAGILLVVSEMLPAKVAVEGFFGTRTYFTTPGYNIFLFTLPWLARLAYLALKQFVALVVIDTWVFWGHYIEHQNRWVYKKVHSVHHELYVPFAWGALYNHWAESLFIDGMGAAIGPVVAGLTDREQIFYYAFLTGKTVHDHCGYDLPFSPYSIFSKITGASSTYHNIHHQTWGLKANYEIYFTWWDRYCTKSVYMGPRTLLDVPKRVKVPSKPEVAQPIANDKPVVAAETEEAIDDNAHPDGKVQAVAKGYPRLSGGVELLDSTPESEIRLRPVMAF</sequence>
<proteinExistence type="predicted"/>
<name>A0A6G1HAQ4_9PEZI</name>
<accession>A0A6G1HAQ4</accession>
<feature type="domain" description="Fatty acid hydroxylase" evidence="5">
    <location>
        <begin position="122"/>
        <end position="257"/>
    </location>
</feature>
<dbReference type="EMBL" id="ML977143">
    <property type="protein sequence ID" value="KAF1990144.1"/>
    <property type="molecule type" value="Genomic_DNA"/>
</dbReference>
<evidence type="ECO:0000313" key="6">
    <source>
        <dbReference type="EMBL" id="KAF1990144.1"/>
    </source>
</evidence>
<dbReference type="GO" id="GO:0008610">
    <property type="term" value="P:lipid biosynthetic process"/>
    <property type="evidence" value="ECO:0007669"/>
    <property type="project" value="InterPro"/>
</dbReference>
<evidence type="ECO:0000259" key="5">
    <source>
        <dbReference type="Pfam" id="PF04116"/>
    </source>
</evidence>